<gene>
    <name evidence="11" type="ORF">CAPTEDRAFT_110011</name>
</gene>
<dbReference type="Proteomes" id="UP000014760">
    <property type="component" value="Unassembled WGS sequence"/>
</dbReference>
<evidence type="ECO:0000256" key="2">
    <source>
        <dbReference type="ARBA" id="ARBA00022692"/>
    </source>
</evidence>
<evidence type="ECO:0000256" key="3">
    <source>
        <dbReference type="ARBA" id="ARBA00022989"/>
    </source>
</evidence>
<dbReference type="AlphaFoldDB" id="R7UEE1"/>
<dbReference type="EnsemblMetazoa" id="CapteT110011">
    <property type="protein sequence ID" value="CapteP110011"/>
    <property type="gene ID" value="CapteG110011"/>
</dbReference>
<dbReference type="PANTHER" id="PTHR24243:SF233">
    <property type="entry name" value="THYROTROPIN-RELEASING HORMONE RECEPTOR"/>
    <property type="match status" value="1"/>
</dbReference>
<feature type="transmembrane region" description="Helical" evidence="9">
    <location>
        <begin position="7"/>
        <end position="29"/>
    </location>
</feature>
<evidence type="ECO:0000256" key="8">
    <source>
        <dbReference type="RuleBase" id="RU000688"/>
    </source>
</evidence>
<organism evidence="11">
    <name type="scientific">Capitella teleta</name>
    <name type="common">Polychaete worm</name>
    <dbReference type="NCBI Taxonomy" id="283909"/>
    <lineage>
        <taxon>Eukaryota</taxon>
        <taxon>Metazoa</taxon>
        <taxon>Spiralia</taxon>
        <taxon>Lophotrochozoa</taxon>
        <taxon>Annelida</taxon>
        <taxon>Polychaeta</taxon>
        <taxon>Sedentaria</taxon>
        <taxon>Scolecida</taxon>
        <taxon>Capitellidae</taxon>
        <taxon>Capitella</taxon>
    </lineage>
</organism>
<keyword evidence="7 8" id="KW-0807">Transducer</keyword>
<sequence>MSTPTNMFLLNLTTADLLIILVCMPSSLVEFHAKDVWLLGSFLCKLVPFLENAMSNTSILIILAISFERYQAICRPFEVLYTCSKKRSLKIILCLWISDHIHWGEVEVCRTPIIGVWRVAYVLGIVVVFFFIPGIILVVLYASLSHTLNGLNANRAAMCVTHVASTSSNISNGSQKKSYQFQVIVMLVVIIIMFFICLLPIKVMILVGIFTSVQRMKQLGLEAYLNLMSFARIMFYINSAVNPILYNIVSTKFRHAFASTFTCRFKSTEGSLSLNNGHLSHRGPYTPYYKRSMGSRTWYSEFELYHAKFDGSSRYLSRVWGKKTNSNEV</sequence>
<dbReference type="STRING" id="283909.R7UEE1"/>
<dbReference type="InterPro" id="IPR017452">
    <property type="entry name" value="GPCR_Rhodpsn_7TM"/>
</dbReference>
<dbReference type="OMA" id="VSICITP"/>
<dbReference type="GO" id="GO:0004930">
    <property type="term" value="F:G protein-coupled receptor activity"/>
    <property type="evidence" value="ECO:0007669"/>
    <property type="project" value="UniProtKB-KW"/>
</dbReference>
<reference evidence="12" key="3">
    <citation type="submission" date="2015-06" db="UniProtKB">
        <authorList>
            <consortium name="EnsemblMetazoa"/>
        </authorList>
    </citation>
    <scope>IDENTIFICATION</scope>
</reference>
<dbReference type="PROSITE" id="PS50262">
    <property type="entry name" value="G_PROTEIN_RECEP_F1_2"/>
    <property type="match status" value="1"/>
</dbReference>
<dbReference type="HOGENOM" id="CLU_009579_6_5_1"/>
<keyword evidence="6 8" id="KW-0675">Receptor</keyword>
<dbReference type="OrthoDB" id="10036964at2759"/>
<comment type="subcellular location">
    <subcellularLocation>
        <location evidence="1">Membrane</location>
        <topology evidence="1">Multi-pass membrane protein</topology>
    </subcellularLocation>
</comment>
<keyword evidence="13" id="KW-1185">Reference proteome</keyword>
<evidence type="ECO:0000259" key="10">
    <source>
        <dbReference type="PROSITE" id="PS50262"/>
    </source>
</evidence>
<feature type="domain" description="G-protein coupled receptors family 1 profile" evidence="10">
    <location>
        <begin position="1"/>
        <end position="246"/>
    </location>
</feature>
<comment type="similarity">
    <text evidence="8">Belongs to the G-protein coupled receptor 1 family.</text>
</comment>
<evidence type="ECO:0000256" key="5">
    <source>
        <dbReference type="ARBA" id="ARBA00023136"/>
    </source>
</evidence>
<dbReference type="EMBL" id="KB302324">
    <property type="protein sequence ID" value="ELU04431.1"/>
    <property type="molecule type" value="Genomic_DNA"/>
</dbReference>
<proteinExistence type="inferred from homology"/>
<name>R7UEE1_CAPTE</name>
<evidence type="ECO:0000256" key="9">
    <source>
        <dbReference type="SAM" id="Phobius"/>
    </source>
</evidence>
<evidence type="ECO:0000313" key="13">
    <source>
        <dbReference type="Proteomes" id="UP000014760"/>
    </source>
</evidence>
<dbReference type="InterPro" id="IPR000276">
    <property type="entry name" value="GPCR_Rhodpsn"/>
</dbReference>
<feature type="transmembrane region" description="Helical" evidence="9">
    <location>
        <begin position="119"/>
        <end position="142"/>
    </location>
</feature>
<dbReference type="EMBL" id="AMQN01008167">
    <property type="status" value="NOT_ANNOTATED_CDS"/>
    <property type="molecule type" value="Genomic_DNA"/>
</dbReference>
<dbReference type="GO" id="GO:0005886">
    <property type="term" value="C:plasma membrane"/>
    <property type="evidence" value="ECO:0007669"/>
    <property type="project" value="TreeGrafter"/>
</dbReference>
<evidence type="ECO:0000256" key="4">
    <source>
        <dbReference type="ARBA" id="ARBA00023040"/>
    </source>
</evidence>
<evidence type="ECO:0000313" key="11">
    <source>
        <dbReference type="EMBL" id="ELU04431.1"/>
    </source>
</evidence>
<dbReference type="Pfam" id="PF00001">
    <property type="entry name" value="7tm_1"/>
    <property type="match status" value="1"/>
</dbReference>
<keyword evidence="5 9" id="KW-0472">Membrane</keyword>
<keyword evidence="4 8" id="KW-0297">G-protein coupled receptor</keyword>
<evidence type="ECO:0000256" key="6">
    <source>
        <dbReference type="ARBA" id="ARBA00023170"/>
    </source>
</evidence>
<keyword evidence="2 8" id="KW-0812">Transmembrane</keyword>
<protein>
    <recommendedName>
        <fullName evidence="10">G-protein coupled receptors family 1 profile domain-containing protein</fullName>
    </recommendedName>
</protein>
<dbReference type="SUPFAM" id="SSF81321">
    <property type="entry name" value="Family A G protein-coupled receptor-like"/>
    <property type="match status" value="1"/>
</dbReference>
<dbReference type="PRINTS" id="PR00237">
    <property type="entry name" value="GPCRRHODOPSN"/>
</dbReference>
<evidence type="ECO:0000256" key="1">
    <source>
        <dbReference type="ARBA" id="ARBA00004141"/>
    </source>
</evidence>
<reference evidence="13" key="1">
    <citation type="submission" date="2012-12" db="EMBL/GenBank/DDBJ databases">
        <authorList>
            <person name="Hellsten U."/>
            <person name="Grimwood J."/>
            <person name="Chapman J.A."/>
            <person name="Shapiro H."/>
            <person name="Aerts A."/>
            <person name="Otillar R.P."/>
            <person name="Terry A.Y."/>
            <person name="Boore J.L."/>
            <person name="Simakov O."/>
            <person name="Marletaz F."/>
            <person name="Cho S.-J."/>
            <person name="Edsinger-Gonzales E."/>
            <person name="Havlak P."/>
            <person name="Kuo D.-H."/>
            <person name="Larsson T."/>
            <person name="Lv J."/>
            <person name="Arendt D."/>
            <person name="Savage R."/>
            <person name="Osoegawa K."/>
            <person name="de Jong P."/>
            <person name="Lindberg D.R."/>
            <person name="Seaver E.C."/>
            <person name="Weisblat D.A."/>
            <person name="Putnam N.H."/>
            <person name="Grigoriev I.V."/>
            <person name="Rokhsar D.S."/>
        </authorList>
    </citation>
    <scope>NUCLEOTIDE SEQUENCE</scope>
    <source>
        <strain evidence="13">I ESC-2004</strain>
    </source>
</reference>
<evidence type="ECO:0000313" key="12">
    <source>
        <dbReference type="EnsemblMetazoa" id="CapteP110011"/>
    </source>
</evidence>
<feature type="transmembrane region" description="Helical" evidence="9">
    <location>
        <begin position="49"/>
        <end position="67"/>
    </location>
</feature>
<feature type="transmembrane region" description="Helical" evidence="9">
    <location>
        <begin position="183"/>
        <end position="211"/>
    </location>
</feature>
<dbReference type="PANTHER" id="PTHR24243">
    <property type="entry name" value="G-PROTEIN COUPLED RECEPTOR"/>
    <property type="match status" value="1"/>
</dbReference>
<dbReference type="PROSITE" id="PS00237">
    <property type="entry name" value="G_PROTEIN_RECEP_F1_1"/>
    <property type="match status" value="1"/>
</dbReference>
<dbReference type="Gene3D" id="1.20.1070.10">
    <property type="entry name" value="Rhodopsin 7-helix transmembrane proteins"/>
    <property type="match status" value="1"/>
</dbReference>
<keyword evidence="3 9" id="KW-1133">Transmembrane helix</keyword>
<reference evidence="11 13" key="2">
    <citation type="journal article" date="2013" name="Nature">
        <title>Insights into bilaterian evolution from three spiralian genomes.</title>
        <authorList>
            <person name="Simakov O."/>
            <person name="Marletaz F."/>
            <person name="Cho S.J."/>
            <person name="Edsinger-Gonzales E."/>
            <person name="Havlak P."/>
            <person name="Hellsten U."/>
            <person name="Kuo D.H."/>
            <person name="Larsson T."/>
            <person name="Lv J."/>
            <person name="Arendt D."/>
            <person name="Savage R."/>
            <person name="Osoegawa K."/>
            <person name="de Jong P."/>
            <person name="Grimwood J."/>
            <person name="Chapman J.A."/>
            <person name="Shapiro H."/>
            <person name="Aerts A."/>
            <person name="Otillar R.P."/>
            <person name="Terry A.Y."/>
            <person name="Boore J.L."/>
            <person name="Grigoriev I.V."/>
            <person name="Lindberg D.R."/>
            <person name="Seaver E.C."/>
            <person name="Weisblat D.A."/>
            <person name="Putnam N.H."/>
            <person name="Rokhsar D.S."/>
        </authorList>
    </citation>
    <scope>NUCLEOTIDE SEQUENCE</scope>
    <source>
        <strain evidence="11 13">I ESC-2004</strain>
    </source>
</reference>
<evidence type="ECO:0000256" key="7">
    <source>
        <dbReference type="ARBA" id="ARBA00023224"/>
    </source>
</evidence>
<accession>R7UEE1</accession>